<organism evidence="2 3">
    <name type="scientific">Cavenderia fasciculata</name>
    <name type="common">Slime mold</name>
    <name type="synonym">Dictyostelium fasciculatum</name>
    <dbReference type="NCBI Taxonomy" id="261658"/>
    <lineage>
        <taxon>Eukaryota</taxon>
        <taxon>Amoebozoa</taxon>
        <taxon>Evosea</taxon>
        <taxon>Eumycetozoa</taxon>
        <taxon>Dictyostelia</taxon>
        <taxon>Acytosteliales</taxon>
        <taxon>Cavenderiaceae</taxon>
        <taxon>Cavenderia</taxon>
    </lineage>
</organism>
<dbReference type="RefSeq" id="XP_004360054.1">
    <property type="nucleotide sequence ID" value="XM_004359997.1"/>
</dbReference>
<accession>F4PP90</accession>
<dbReference type="Proteomes" id="UP000007797">
    <property type="component" value="Unassembled WGS sequence"/>
</dbReference>
<dbReference type="Gene3D" id="1.25.40.20">
    <property type="entry name" value="Ankyrin repeat-containing domain"/>
    <property type="match status" value="4"/>
</dbReference>
<name>F4PP90_CACFS</name>
<evidence type="ECO:0000256" key="1">
    <source>
        <dbReference type="SAM" id="MobiDB-lite"/>
    </source>
</evidence>
<dbReference type="GeneID" id="14874704"/>
<dbReference type="PANTHER" id="PTHR46586:SF3">
    <property type="entry name" value="ANKYRIN REPEAT-CONTAINING PROTEIN"/>
    <property type="match status" value="1"/>
</dbReference>
<keyword evidence="3" id="KW-1185">Reference proteome</keyword>
<dbReference type="Pfam" id="PF12796">
    <property type="entry name" value="Ank_2"/>
    <property type="match status" value="3"/>
</dbReference>
<dbReference type="SUPFAM" id="SSF48403">
    <property type="entry name" value="Ankyrin repeat"/>
    <property type="match status" value="2"/>
</dbReference>
<dbReference type="InterPro" id="IPR052050">
    <property type="entry name" value="SecEffector_AnkRepeat"/>
</dbReference>
<dbReference type="EMBL" id="GL883009">
    <property type="protein sequence ID" value="EGG22203.1"/>
    <property type="molecule type" value="Genomic_DNA"/>
</dbReference>
<dbReference type="InterPro" id="IPR036770">
    <property type="entry name" value="Ankyrin_rpt-contain_sf"/>
</dbReference>
<proteinExistence type="predicted"/>
<sequence length="634" mass="73176">MTTTITFHSIFRDKYIRQLIFNRIDDDNLGGSLKGRDIIKLPRLEMISKYAMPWHFLCHYLPSDCNQILLNRRRLAITQYCCHRNATLDTLTHLVEWSTDFEFKWQYLNKTIKKQYIHFSQEILEYLIKRCMHRNHDFFENAMNIAIKTSYLSIVKMLHSTKGIKLNSGHMFLACGTSSIEVVKYIHDSGVTKCKDAMNEAAKNSLEIVKFFHDNRTEGCSENAMNVAALKGKLDIVKFLHFNRSEGCTTDAIDSASMKGHIEIVKFLQEHRSEGASTWAVDWASMSGHIDVIKYLYEHSIQGETPMMWASQNGSLDLLKYLYENQPSKSDTNVDDDDDDGDDDDDDDDIEIDREVISNGNIEMVTYLVETVKAKCTKDGLLAALEYDKLDIFYYLYDRFLSADSTIWTINNIINEAARYGHIEIIKFLHFNKTSESATTDAMDYAARFGHIEIVKFLQEHRSEGATMWAMDYAAENGDIEMVKFLHEHRSEGATTNAMDWASMNGDMEMVQFLHDNRSEGCTERALEYACIYGHVETASFLIDTRNVKCNENVLQKASNNGRYDIVKLILPQFKDKEGIESIKRVIKTMKYKSHYETKQLLIDYLNQLKSDNNQEDNNNPLKSLIGWIKSTIL</sequence>
<dbReference type="STRING" id="1054147.F4PP90"/>
<dbReference type="PANTHER" id="PTHR46586">
    <property type="entry name" value="ANKYRIN REPEAT-CONTAINING PROTEIN"/>
    <property type="match status" value="1"/>
</dbReference>
<protein>
    <recommendedName>
        <fullName evidence="4">Ankyrin repeat-containing protein</fullName>
    </recommendedName>
</protein>
<feature type="compositionally biased region" description="Acidic residues" evidence="1">
    <location>
        <begin position="333"/>
        <end position="349"/>
    </location>
</feature>
<dbReference type="OMA" id="DSTIWTI"/>
<dbReference type="KEGG" id="dfa:DFA_04321"/>
<evidence type="ECO:0008006" key="4">
    <source>
        <dbReference type="Google" id="ProtNLM"/>
    </source>
</evidence>
<evidence type="ECO:0000313" key="2">
    <source>
        <dbReference type="EMBL" id="EGG22203.1"/>
    </source>
</evidence>
<gene>
    <name evidence="2" type="ORF">DFA_04321</name>
</gene>
<reference evidence="3" key="1">
    <citation type="journal article" date="2011" name="Genome Res.">
        <title>Phylogeny-wide analysis of social amoeba genomes highlights ancient origins for complex intercellular communication.</title>
        <authorList>
            <person name="Heidel A.J."/>
            <person name="Lawal H.M."/>
            <person name="Felder M."/>
            <person name="Schilde C."/>
            <person name="Helps N.R."/>
            <person name="Tunggal B."/>
            <person name="Rivero F."/>
            <person name="John U."/>
            <person name="Schleicher M."/>
            <person name="Eichinger L."/>
            <person name="Platzer M."/>
            <person name="Noegel A.A."/>
            <person name="Schaap P."/>
            <person name="Gloeckner G."/>
        </authorList>
    </citation>
    <scope>NUCLEOTIDE SEQUENCE [LARGE SCALE GENOMIC DNA]</scope>
    <source>
        <strain evidence="3">SH3</strain>
    </source>
</reference>
<dbReference type="SMART" id="SM00248">
    <property type="entry name" value="ANK"/>
    <property type="match status" value="6"/>
</dbReference>
<evidence type="ECO:0000313" key="3">
    <source>
        <dbReference type="Proteomes" id="UP000007797"/>
    </source>
</evidence>
<dbReference type="InterPro" id="IPR002110">
    <property type="entry name" value="Ankyrin_rpt"/>
</dbReference>
<feature type="region of interest" description="Disordered" evidence="1">
    <location>
        <begin position="327"/>
        <end position="349"/>
    </location>
</feature>
<dbReference type="OrthoDB" id="76773at2759"/>
<dbReference type="AlphaFoldDB" id="F4PP90"/>